<accession>A0A0B7BJ12</accession>
<name>A0A0B7BJ12_9EUPU</name>
<reference evidence="2" key="1">
    <citation type="submission" date="2014-12" db="EMBL/GenBank/DDBJ databases">
        <title>Insight into the proteome of Arion vulgaris.</title>
        <authorList>
            <person name="Aradska J."/>
            <person name="Bulat T."/>
            <person name="Smidak R."/>
            <person name="Sarate P."/>
            <person name="Gangsoo J."/>
            <person name="Sialana F."/>
            <person name="Bilban M."/>
            <person name="Lubec G."/>
        </authorList>
    </citation>
    <scope>NUCLEOTIDE SEQUENCE</scope>
    <source>
        <tissue evidence="2">Skin</tissue>
    </source>
</reference>
<proteinExistence type="predicted"/>
<evidence type="ECO:0000313" key="2">
    <source>
        <dbReference type="EMBL" id="CEK92301.1"/>
    </source>
</evidence>
<dbReference type="EMBL" id="HACG01045435">
    <property type="protein sequence ID" value="CEK92300.1"/>
    <property type="molecule type" value="Transcribed_RNA"/>
</dbReference>
<organism evidence="2">
    <name type="scientific">Arion vulgaris</name>
    <dbReference type="NCBI Taxonomy" id="1028688"/>
    <lineage>
        <taxon>Eukaryota</taxon>
        <taxon>Metazoa</taxon>
        <taxon>Spiralia</taxon>
        <taxon>Lophotrochozoa</taxon>
        <taxon>Mollusca</taxon>
        <taxon>Gastropoda</taxon>
        <taxon>Heterobranchia</taxon>
        <taxon>Euthyneura</taxon>
        <taxon>Panpulmonata</taxon>
        <taxon>Eupulmonata</taxon>
        <taxon>Stylommatophora</taxon>
        <taxon>Helicina</taxon>
        <taxon>Arionoidea</taxon>
        <taxon>Arionidae</taxon>
        <taxon>Arion</taxon>
    </lineage>
</organism>
<evidence type="ECO:0000313" key="1">
    <source>
        <dbReference type="EMBL" id="CEK92300.1"/>
    </source>
</evidence>
<gene>
    <name evidence="2" type="primary">ORF187595</name>
    <name evidence="1" type="synonym">ORF187591</name>
</gene>
<dbReference type="AlphaFoldDB" id="A0A0B7BJ12"/>
<protein>
    <submittedName>
        <fullName evidence="2">Uncharacterized protein</fullName>
    </submittedName>
</protein>
<feature type="non-terminal residue" evidence="2">
    <location>
        <position position="1"/>
    </location>
</feature>
<sequence length="60" mass="6784">LLHKCKMKSCVLVFSVGKKLSSPEELGWVMLASAKYKYVARAECNDPLDYLCEAPIQCFQ</sequence>
<dbReference type="EMBL" id="HACG01045436">
    <property type="protein sequence ID" value="CEK92301.1"/>
    <property type="molecule type" value="Transcribed_RNA"/>
</dbReference>